<comment type="catalytic activity">
    <reaction evidence="7">
        <text>L-threonyl-[protein] + ATP = O-phospho-L-threonyl-[protein] + ADP + H(+)</text>
        <dbReference type="Rhea" id="RHEA:46608"/>
        <dbReference type="Rhea" id="RHEA-COMP:11060"/>
        <dbReference type="Rhea" id="RHEA-COMP:11605"/>
        <dbReference type="ChEBI" id="CHEBI:15378"/>
        <dbReference type="ChEBI" id="CHEBI:30013"/>
        <dbReference type="ChEBI" id="CHEBI:30616"/>
        <dbReference type="ChEBI" id="CHEBI:61977"/>
        <dbReference type="ChEBI" id="CHEBI:456216"/>
        <dbReference type="EC" id="2.7.11.1"/>
    </reaction>
</comment>
<keyword evidence="5" id="KW-0418">Kinase</keyword>
<feature type="non-terminal residue" evidence="10">
    <location>
        <position position="191"/>
    </location>
</feature>
<dbReference type="Gene3D" id="3.30.200.20">
    <property type="entry name" value="Phosphorylase Kinase, domain 1"/>
    <property type="match status" value="1"/>
</dbReference>
<dbReference type="InterPro" id="IPR008271">
    <property type="entry name" value="Ser/Thr_kinase_AS"/>
</dbReference>
<evidence type="ECO:0000256" key="6">
    <source>
        <dbReference type="ARBA" id="ARBA00022840"/>
    </source>
</evidence>
<dbReference type="InterPro" id="IPR011009">
    <property type="entry name" value="Kinase-like_dom_sf"/>
</dbReference>
<evidence type="ECO:0000313" key="11">
    <source>
        <dbReference type="Proteomes" id="UP000324897"/>
    </source>
</evidence>
<keyword evidence="2" id="KW-0723">Serine/threonine-protein kinase</keyword>
<keyword evidence="6" id="KW-0067">ATP-binding</keyword>
<evidence type="ECO:0000256" key="3">
    <source>
        <dbReference type="ARBA" id="ARBA00022679"/>
    </source>
</evidence>
<dbReference type="EC" id="2.7.11.1" evidence="1"/>
<dbReference type="GO" id="GO:0005886">
    <property type="term" value="C:plasma membrane"/>
    <property type="evidence" value="ECO:0007669"/>
    <property type="project" value="TreeGrafter"/>
</dbReference>
<dbReference type="PANTHER" id="PTHR27002:SF926">
    <property type="entry name" value="OS07G0535800 PROTEIN"/>
    <property type="match status" value="1"/>
</dbReference>
<name>A0A5J9UMC0_9POAL</name>
<keyword evidence="3" id="KW-0808">Transferase</keyword>
<comment type="catalytic activity">
    <reaction evidence="8">
        <text>L-seryl-[protein] + ATP = O-phospho-L-seryl-[protein] + ADP + H(+)</text>
        <dbReference type="Rhea" id="RHEA:17989"/>
        <dbReference type="Rhea" id="RHEA-COMP:9863"/>
        <dbReference type="Rhea" id="RHEA-COMP:11604"/>
        <dbReference type="ChEBI" id="CHEBI:15378"/>
        <dbReference type="ChEBI" id="CHEBI:29999"/>
        <dbReference type="ChEBI" id="CHEBI:30616"/>
        <dbReference type="ChEBI" id="CHEBI:83421"/>
        <dbReference type="ChEBI" id="CHEBI:456216"/>
        <dbReference type="EC" id="2.7.11.1"/>
    </reaction>
</comment>
<evidence type="ECO:0000259" key="9">
    <source>
        <dbReference type="PROSITE" id="PS50011"/>
    </source>
</evidence>
<dbReference type="Gene3D" id="1.10.510.10">
    <property type="entry name" value="Transferase(Phosphotransferase) domain 1"/>
    <property type="match status" value="1"/>
</dbReference>
<evidence type="ECO:0000256" key="4">
    <source>
        <dbReference type="ARBA" id="ARBA00022741"/>
    </source>
</evidence>
<reference evidence="10 11" key="1">
    <citation type="journal article" date="2019" name="Sci. Rep.">
        <title>A high-quality genome of Eragrostis curvula grass provides insights into Poaceae evolution and supports new strategies to enhance forage quality.</title>
        <authorList>
            <person name="Carballo J."/>
            <person name="Santos B.A.C.M."/>
            <person name="Zappacosta D."/>
            <person name="Garbus I."/>
            <person name="Selva J.P."/>
            <person name="Gallo C.A."/>
            <person name="Diaz A."/>
            <person name="Albertini E."/>
            <person name="Caccamo M."/>
            <person name="Echenique V."/>
        </authorList>
    </citation>
    <scope>NUCLEOTIDE SEQUENCE [LARGE SCALE GENOMIC DNA]</scope>
    <source>
        <strain evidence="11">cv. Victoria</strain>
        <tissue evidence="10">Leaf</tissue>
    </source>
</reference>
<dbReference type="PANTHER" id="PTHR27002">
    <property type="entry name" value="RECEPTOR-LIKE SERINE/THREONINE-PROTEIN KINASE SD1-8"/>
    <property type="match status" value="1"/>
</dbReference>
<sequence>WIRRHMKGKMSLKDRLKVNLHRDEVLEWDIEQSNSELKIFDFSQVFEATKGFSEVNKLGQGGFGPIYKGQFYDGPEIAVKRLASSSGQDERRRILLSWNRSLMIIEGIAQGLLYLHKHSRLRVIHRDIKASNILLDSEMNPKISNFGLAKMFSSDDTDGNTKRVVGTYGHMVPEYASEGLFSTKSDVFSFG</sequence>
<dbReference type="SUPFAM" id="SSF56112">
    <property type="entry name" value="Protein kinase-like (PK-like)"/>
    <property type="match status" value="1"/>
</dbReference>
<dbReference type="Proteomes" id="UP000324897">
    <property type="component" value="Chromosome 2"/>
</dbReference>
<protein>
    <recommendedName>
        <fullName evidence="1">non-specific serine/threonine protein kinase</fullName>
        <ecNumber evidence="1">2.7.11.1</ecNumber>
    </recommendedName>
</protein>
<feature type="non-terminal residue" evidence="10">
    <location>
        <position position="1"/>
    </location>
</feature>
<dbReference type="PROSITE" id="PS50011">
    <property type="entry name" value="PROTEIN_KINASE_DOM"/>
    <property type="match status" value="1"/>
</dbReference>
<evidence type="ECO:0000313" key="10">
    <source>
        <dbReference type="EMBL" id="TVU24320.1"/>
    </source>
</evidence>
<dbReference type="OrthoDB" id="4062651at2759"/>
<evidence type="ECO:0000256" key="2">
    <source>
        <dbReference type="ARBA" id="ARBA00022527"/>
    </source>
</evidence>
<evidence type="ECO:0000256" key="5">
    <source>
        <dbReference type="ARBA" id="ARBA00022777"/>
    </source>
</evidence>
<evidence type="ECO:0000256" key="7">
    <source>
        <dbReference type="ARBA" id="ARBA00047899"/>
    </source>
</evidence>
<gene>
    <name evidence="10" type="ORF">EJB05_26751</name>
</gene>
<dbReference type="InterPro" id="IPR000719">
    <property type="entry name" value="Prot_kinase_dom"/>
</dbReference>
<keyword evidence="11" id="KW-1185">Reference proteome</keyword>
<dbReference type="PROSITE" id="PS00108">
    <property type="entry name" value="PROTEIN_KINASE_ST"/>
    <property type="match status" value="1"/>
</dbReference>
<dbReference type="GO" id="GO:0004713">
    <property type="term" value="F:protein tyrosine kinase activity"/>
    <property type="evidence" value="ECO:0007669"/>
    <property type="project" value="InterPro"/>
</dbReference>
<dbReference type="SMART" id="SM00219">
    <property type="entry name" value="TyrKc"/>
    <property type="match status" value="1"/>
</dbReference>
<dbReference type="FunFam" id="1.10.510.10:FF:001023">
    <property type="entry name" value="Os07g0541700 protein"/>
    <property type="match status" value="1"/>
</dbReference>
<accession>A0A5J9UMC0</accession>
<feature type="domain" description="Protein kinase" evidence="9">
    <location>
        <begin position="1"/>
        <end position="191"/>
    </location>
</feature>
<dbReference type="Pfam" id="PF00069">
    <property type="entry name" value="Pkinase"/>
    <property type="match status" value="1"/>
</dbReference>
<dbReference type="GO" id="GO:0004674">
    <property type="term" value="F:protein serine/threonine kinase activity"/>
    <property type="evidence" value="ECO:0007669"/>
    <property type="project" value="UniProtKB-KW"/>
</dbReference>
<dbReference type="AlphaFoldDB" id="A0A5J9UMC0"/>
<dbReference type="Gramene" id="TVU24320">
    <property type="protein sequence ID" value="TVU24320"/>
    <property type="gene ID" value="EJB05_26751"/>
</dbReference>
<dbReference type="EMBL" id="RWGY01000013">
    <property type="protein sequence ID" value="TVU24320.1"/>
    <property type="molecule type" value="Genomic_DNA"/>
</dbReference>
<comment type="caution">
    <text evidence="10">The sequence shown here is derived from an EMBL/GenBank/DDBJ whole genome shotgun (WGS) entry which is preliminary data.</text>
</comment>
<dbReference type="GO" id="GO:0005524">
    <property type="term" value="F:ATP binding"/>
    <property type="evidence" value="ECO:0007669"/>
    <property type="project" value="UniProtKB-KW"/>
</dbReference>
<evidence type="ECO:0000256" key="8">
    <source>
        <dbReference type="ARBA" id="ARBA00048679"/>
    </source>
</evidence>
<keyword evidence="4" id="KW-0547">Nucleotide-binding</keyword>
<evidence type="ECO:0000256" key="1">
    <source>
        <dbReference type="ARBA" id="ARBA00012513"/>
    </source>
</evidence>
<dbReference type="InterPro" id="IPR020635">
    <property type="entry name" value="Tyr_kinase_cat_dom"/>
</dbReference>
<proteinExistence type="predicted"/>
<organism evidence="10 11">
    <name type="scientific">Eragrostis curvula</name>
    <name type="common">weeping love grass</name>
    <dbReference type="NCBI Taxonomy" id="38414"/>
    <lineage>
        <taxon>Eukaryota</taxon>
        <taxon>Viridiplantae</taxon>
        <taxon>Streptophyta</taxon>
        <taxon>Embryophyta</taxon>
        <taxon>Tracheophyta</taxon>
        <taxon>Spermatophyta</taxon>
        <taxon>Magnoliopsida</taxon>
        <taxon>Liliopsida</taxon>
        <taxon>Poales</taxon>
        <taxon>Poaceae</taxon>
        <taxon>PACMAD clade</taxon>
        <taxon>Chloridoideae</taxon>
        <taxon>Eragrostideae</taxon>
        <taxon>Eragrostidinae</taxon>
        <taxon>Eragrostis</taxon>
    </lineage>
</organism>